<dbReference type="PANTHER" id="PTHR11461:SF211">
    <property type="entry name" value="GH10112P-RELATED"/>
    <property type="match status" value="1"/>
</dbReference>
<dbReference type="SUPFAM" id="SSF56574">
    <property type="entry name" value="Serpins"/>
    <property type="match status" value="1"/>
</dbReference>
<evidence type="ECO:0000259" key="3">
    <source>
        <dbReference type="SMART" id="SM00093"/>
    </source>
</evidence>
<dbReference type="CDD" id="cd00172">
    <property type="entry name" value="serpin"/>
    <property type="match status" value="1"/>
</dbReference>
<dbReference type="InterPro" id="IPR036186">
    <property type="entry name" value="Serpin_sf"/>
</dbReference>
<organism evidence="4 5">
    <name type="scientific">Pristionchus mayeri</name>
    <dbReference type="NCBI Taxonomy" id="1317129"/>
    <lineage>
        <taxon>Eukaryota</taxon>
        <taxon>Metazoa</taxon>
        <taxon>Ecdysozoa</taxon>
        <taxon>Nematoda</taxon>
        <taxon>Chromadorea</taxon>
        <taxon>Rhabditida</taxon>
        <taxon>Rhabditina</taxon>
        <taxon>Diplogasteromorpha</taxon>
        <taxon>Diplogasteroidea</taxon>
        <taxon>Neodiplogasteridae</taxon>
        <taxon>Pristionchus</taxon>
    </lineage>
</organism>
<dbReference type="InterPro" id="IPR042185">
    <property type="entry name" value="Serpin_sf_2"/>
</dbReference>
<dbReference type="Gene3D" id="3.30.497.10">
    <property type="entry name" value="Antithrombin, subunit I, domain 2"/>
    <property type="match status" value="1"/>
</dbReference>
<dbReference type="Proteomes" id="UP001328107">
    <property type="component" value="Unassembled WGS sequence"/>
</dbReference>
<dbReference type="InterPro" id="IPR023796">
    <property type="entry name" value="Serpin_dom"/>
</dbReference>
<dbReference type="Gene3D" id="2.30.39.10">
    <property type="entry name" value="Alpha-1-antitrypsin, domain 1"/>
    <property type="match status" value="1"/>
</dbReference>
<accession>A0AAN5DAY3</accession>
<gene>
    <name evidence="4" type="ORF">PMAYCL1PPCAC_29876</name>
</gene>
<name>A0AAN5DAY3_9BILA</name>
<comment type="similarity">
    <text evidence="1 2">Belongs to the serpin family.</text>
</comment>
<proteinExistence type="inferred from homology"/>
<keyword evidence="5" id="KW-1185">Reference proteome</keyword>
<protein>
    <recommendedName>
        <fullName evidence="3">Serpin domain-containing protein</fullName>
    </recommendedName>
</protein>
<dbReference type="EMBL" id="BTRK01000006">
    <property type="protein sequence ID" value="GMR59681.1"/>
    <property type="molecule type" value="Genomic_DNA"/>
</dbReference>
<dbReference type="GO" id="GO:0004867">
    <property type="term" value="F:serine-type endopeptidase inhibitor activity"/>
    <property type="evidence" value="ECO:0007669"/>
    <property type="project" value="InterPro"/>
</dbReference>
<dbReference type="Pfam" id="PF00079">
    <property type="entry name" value="Serpin"/>
    <property type="match status" value="1"/>
</dbReference>
<comment type="caution">
    <text evidence="4">The sequence shown here is derived from an EMBL/GenBank/DDBJ whole genome shotgun (WGS) entry which is preliminary data.</text>
</comment>
<dbReference type="InterPro" id="IPR023795">
    <property type="entry name" value="Serpin_CS"/>
</dbReference>
<reference evidence="5" key="1">
    <citation type="submission" date="2022-10" db="EMBL/GenBank/DDBJ databases">
        <title>Genome assembly of Pristionchus species.</title>
        <authorList>
            <person name="Yoshida K."/>
            <person name="Sommer R.J."/>
        </authorList>
    </citation>
    <scope>NUCLEOTIDE SEQUENCE [LARGE SCALE GENOMIC DNA]</scope>
    <source>
        <strain evidence="5">RS5460</strain>
    </source>
</reference>
<dbReference type="InterPro" id="IPR042178">
    <property type="entry name" value="Serpin_sf_1"/>
</dbReference>
<feature type="non-terminal residue" evidence="4">
    <location>
        <position position="1"/>
    </location>
</feature>
<evidence type="ECO:0000256" key="1">
    <source>
        <dbReference type="ARBA" id="ARBA00009500"/>
    </source>
</evidence>
<dbReference type="SMART" id="SM00093">
    <property type="entry name" value="SERPIN"/>
    <property type="match status" value="1"/>
</dbReference>
<sequence length="371" mass="40739">FQMSSSSLTDFALSLLRTASSHSQNFVISPFSLGAALAIVHDGAKEETQRELTTLLGKSLSPSEVSSLYSSLTAALSQKNSAVITSVANKFFLDKDFSLKPEYQSHVEKTFNAGAENINFKDGDGAANLVNSFVNENTGEMIPQLVSADAFTDAVAVLINAVYFKGEWETQFNKKATQTKPFYGIGGDRDAQFMCASKLNTRYSLSDDLAVVSLPYKDPSYSLVVLMPTEDFGEWRNSLTADKLQGAIDNLQMGKINLELPKFKIESTTDGKDVLQKMGVNAIFSDTANLSGISDRDLYVSKIVHKAVIEVSEEGTKAAAATGVLFRKKSMPCPQRPIPFIRVNKSFIYMITKQTETHSRRYPLFIGTKVH</sequence>
<dbReference type="InterPro" id="IPR000215">
    <property type="entry name" value="Serpin_fam"/>
</dbReference>
<evidence type="ECO:0000313" key="5">
    <source>
        <dbReference type="Proteomes" id="UP001328107"/>
    </source>
</evidence>
<feature type="domain" description="Serpin" evidence="3">
    <location>
        <begin position="13"/>
        <end position="371"/>
    </location>
</feature>
<dbReference type="AlphaFoldDB" id="A0AAN5DAY3"/>
<dbReference type="GO" id="GO:0005615">
    <property type="term" value="C:extracellular space"/>
    <property type="evidence" value="ECO:0007669"/>
    <property type="project" value="InterPro"/>
</dbReference>
<evidence type="ECO:0000313" key="4">
    <source>
        <dbReference type="EMBL" id="GMR59681.1"/>
    </source>
</evidence>
<dbReference type="PANTHER" id="PTHR11461">
    <property type="entry name" value="SERINE PROTEASE INHIBITOR, SERPIN"/>
    <property type="match status" value="1"/>
</dbReference>
<evidence type="ECO:0000256" key="2">
    <source>
        <dbReference type="RuleBase" id="RU000411"/>
    </source>
</evidence>
<dbReference type="PROSITE" id="PS00284">
    <property type="entry name" value="SERPIN"/>
    <property type="match status" value="1"/>
</dbReference>